<dbReference type="InterPro" id="IPR040605">
    <property type="entry name" value="Glyco_hydro2_dom5"/>
</dbReference>
<evidence type="ECO:0000259" key="9">
    <source>
        <dbReference type="Pfam" id="PF18565"/>
    </source>
</evidence>
<dbReference type="AlphaFoldDB" id="A0A841JK57"/>
<evidence type="ECO:0000259" key="5">
    <source>
        <dbReference type="Pfam" id="PF00703"/>
    </source>
</evidence>
<dbReference type="InterPro" id="IPR032311">
    <property type="entry name" value="DUF4982"/>
</dbReference>
<accession>A0A841JK57</accession>
<evidence type="ECO:0000256" key="2">
    <source>
        <dbReference type="ARBA" id="ARBA00022801"/>
    </source>
</evidence>
<gene>
    <name evidence="10" type="ORF">HDF22_004805</name>
</gene>
<dbReference type="InterPro" id="IPR036156">
    <property type="entry name" value="Beta-gal/glucu_dom_sf"/>
</dbReference>
<keyword evidence="2 10" id="KW-0378">Hydrolase</keyword>
<dbReference type="InterPro" id="IPR013783">
    <property type="entry name" value="Ig-like_fold"/>
</dbReference>
<feature type="domain" description="Glycoside hydrolase family 2 immunoglobulin-like beta-sandwich" evidence="5">
    <location>
        <begin position="200"/>
        <end position="301"/>
    </location>
</feature>
<dbReference type="SUPFAM" id="SSF51445">
    <property type="entry name" value="(Trans)glycosidases"/>
    <property type="match status" value="1"/>
</dbReference>
<dbReference type="Pfam" id="PF00703">
    <property type="entry name" value="Glyco_hydro_2"/>
    <property type="match status" value="1"/>
</dbReference>
<dbReference type="PANTHER" id="PTHR42732:SF1">
    <property type="entry name" value="BETA-MANNOSIDASE"/>
    <property type="match status" value="1"/>
</dbReference>
<dbReference type="InterPro" id="IPR006104">
    <property type="entry name" value="Glyco_hydro_2_N"/>
</dbReference>
<dbReference type="Gene3D" id="3.20.20.80">
    <property type="entry name" value="Glycosidases"/>
    <property type="match status" value="1"/>
</dbReference>
<evidence type="ECO:0000256" key="1">
    <source>
        <dbReference type="ARBA" id="ARBA00007401"/>
    </source>
</evidence>
<dbReference type="InterPro" id="IPR006102">
    <property type="entry name" value="Ig-like_GH2"/>
</dbReference>
<dbReference type="InterPro" id="IPR006103">
    <property type="entry name" value="Glyco_hydro_2_cat"/>
</dbReference>
<keyword evidence="4" id="KW-0732">Signal</keyword>
<evidence type="ECO:0000256" key="3">
    <source>
        <dbReference type="ARBA" id="ARBA00023295"/>
    </source>
</evidence>
<evidence type="ECO:0000313" key="10">
    <source>
        <dbReference type="EMBL" id="MBB6130662.1"/>
    </source>
</evidence>
<evidence type="ECO:0000259" key="7">
    <source>
        <dbReference type="Pfam" id="PF02837"/>
    </source>
</evidence>
<dbReference type="InterPro" id="IPR051913">
    <property type="entry name" value="GH2_Domain-Containing"/>
</dbReference>
<dbReference type="EMBL" id="JACHCA010000016">
    <property type="protein sequence ID" value="MBB6130662.1"/>
    <property type="molecule type" value="Genomic_DNA"/>
</dbReference>
<dbReference type="InterPro" id="IPR017853">
    <property type="entry name" value="GH"/>
</dbReference>
<feature type="domain" description="Glycoside hydrolase family 2" evidence="9">
    <location>
        <begin position="701"/>
        <end position="802"/>
    </location>
</feature>
<dbReference type="RefSeq" id="WP_183589384.1">
    <property type="nucleotide sequence ID" value="NZ_JACHCA010000016.1"/>
</dbReference>
<dbReference type="PRINTS" id="PR00132">
    <property type="entry name" value="GLHYDRLASE2"/>
</dbReference>
<evidence type="ECO:0000259" key="8">
    <source>
        <dbReference type="Pfam" id="PF16355"/>
    </source>
</evidence>
<dbReference type="GO" id="GO:0004565">
    <property type="term" value="F:beta-galactosidase activity"/>
    <property type="evidence" value="ECO:0007669"/>
    <property type="project" value="UniProtKB-EC"/>
</dbReference>
<keyword evidence="3 10" id="KW-0326">Glycosidase</keyword>
<protein>
    <submittedName>
        <fullName evidence="10">Beta-galactosidase</fullName>
        <ecNumber evidence="10">3.2.1.23</ecNumber>
    </submittedName>
</protein>
<dbReference type="Gene3D" id="2.60.120.260">
    <property type="entry name" value="Galactose-binding domain-like"/>
    <property type="match status" value="1"/>
</dbReference>
<organism evidence="10 11">
    <name type="scientific">Mucilaginibacter lappiensis</name>
    <dbReference type="NCBI Taxonomy" id="354630"/>
    <lineage>
        <taxon>Bacteria</taxon>
        <taxon>Pseudomonadati</taxon>
        <taxon>Bacteroidota</taxon>
        <taxon>Sphingobacteriia</taxon>
        <taxon>Sphingobacteriales</taxon>
        <taxon>Sphingobacteriaceae</taxon>
        <taxon>Mucilaginibacter</taxon>
    </lineage>
</organism>
<feature type="domain" description="Glycoside hydrolase family 2 catalytic" evidence="6">
    <location>
        <begin position="310"/>
        <end position="462"/>
    </location>
</feature>
<feature type="domain" description="Glycosyl hydrolases family 2 sugar binding" evidence="7">
    <location>
        <begin position="92"/>
        <end position="183"/>
    </location>
</feature>
<feature type="chain" id="PRO_5032364925" evidence="4">
    <location>
        <begin position="26"/>
        <end position="809"/>
    </location>
</feature>
<dbReference type="SUPFAM" id="SSF49303">
    <property type="entry name" value="beta-Galactosidase/glucuronidase domain"/>
    <property type="match status" value="1"/>
</dbReference>
<comment type="caution">
    <text evidence="10">The sequence shown here is derived from an EMBL/GenBank/DDBJ whole genome shotgun (WGS) entry which is preliminary data.</text>
</comment>
<dbReference type="PROSITE" id="PS00608">
    <property type="entry name" value="GLYCOSYL_HYDROL_F2_2"/>
    <property type="match status" value="1"/>
</dbReference>
<feature type="signal peptide" evidence="4">
    <location>
        <begin position="1"/>
        <end position="25"/>
    </location>
</feature>
<evidence type="ECO:0000313" key="11">
    <source>
        <dbReference type="Proteomes" id="UP000548326"/>
    </source>
</evidence>
<dbReference type="InterPro" id="IPR023232">
    <property type="entry name" value="Glyco_hydro_2_AS"/>
</dbReference>
<feature type="domain" description="DUF4982" evidence="8">
    <location>
        <begin position="629"/>
        <end position="687"/>
    </location>
</feature>
<evidence type="ECO:0000259" key="6">
    <source>
        <dbReference type="Pfam" id="PF02836"/>
    </source>
</evidence>
<evidence type="ECO:0000256" key="4">
    <source>
        <dbReference type="SAM" id="SignalP"/>
    </source>
</evidence>
<dbReference type="InterPro" id="IPR008979">
    <property type="entry name" value="Galactose-bd-like_sf"/>
</dbReference>
<dbReference type="GO" id="GO:0005975">
    <property type="term" value="P:carbohydrate metabolic process"/>
    <property type="evidence" value="ECO:0007669"/>
    <property type="project" value="InterPro"/>
</dbReference>
<dbReference type="Pfam" id="PF02836">
    <property type="entry name" value="Glyco_hydro_2_C"/>
    <property type="match status" value="1"/>
</dbReference>
<dbReference type="PANTHER" id="PTHR42732">
    <property type="entry name" value="BETA-GALACTOSIDASE"/>
    <property type="match status" value="1"/>
</dbReference>
<dbReference type="Pfam" id="PF02837">
    <property type="entry name" value="Glyco_hydro_2_N"/>
    <property type="match status" value="1"/>
</dbReference>
<dbReference type="Pfam" id="PF18565">
    <property type="entry name" value="Glyco_hydro2_C5"/>
    <property type="match status" value="1"/>
</dbReference>
<dbReference type="Gene3D" id="2.60.40.10">
    <property type="entry name" value="Immunoglobulins"/>
    <property type="match status" value="3"/>
</dbReference>
<dbReference type="SUPFAM" id="SSF49785">
    <property type="entry name" value="Galactose-binding domain-like"/>
    <property type="match status" value="1"/>
</dbReference>
<dbReference type="EC" id="3.2.1.23" evidence="10"/>
<dbReference type="InterPro" id="IPR006101">
    <property type="entry name" value="Glyco_hydro_2"/>
</dbReference>
<reference evidence="10 11" key="1">
    <citation type="submission" date="2020-08" db="EMBL/GenBank/DDBJ databases">
        <title>Genomic Encyclopedia of Type Strains, Phase IV (KMG-V): Genome sequencing to study the core and pangenomes of soil and plant-associated prokaryotes.</title>
        <authorList>
            <person name="Whitman W."/>
        </authorList>
    </citation>
    <scope>NUCLEOTIDE SEQUENCE [LARGE SCALE GENOMIC DNA]</scope>
    <source>
        <strain evidence="10 11">MP601</strain>
    </source>
</reference>
<proteinExistence type="inferred from homology"/>
<dbReference type="Pfam" id="PF16355">
    <property type="entry name" value="DUF4982"/>
    <property type="match status" value="1"/>
</dbReference>
<sequence>MKVYKHQIKAIATALLFLAGYIACLAQNSDKIERKQLFDYQWKFFQGDTASAKSKDFNDMGWRSLDLPHDWSIEGKINPKNPTGGAGGYFPAGIGWYRKTFKVPGEWKGKKVSIYFEGVYMNSEVFINGKSLGIYPYGYSSFSYDLSPYLDFNNENVIAVRVDNSQQVNSRWYSGSGIYRHVWMNVTDAVHIANWGVAITTPDVSSQKATVQIKTLVKNESDLPQTIALSSWLKDANAKNAGNNQVKVELAANSEKEVAQTIIVTNPQRWTPESPRLYDAQISIIRNKNVIDKTETSFGIRSIKFTPENGFQLNGKTVKLNGGCVHHDNGCLGAAAFDRAEERKVELLKAAGFNAVRTSHNPPSEAFLNACDRLGLLVVDESFDCWRTGKNKQDYAQYFAQWWKRDLDAMVLRDRNHPSIVMWSIGNEIVERGSPDAVKTAKMLADAIKEIDNVRPVTSAIVDNGKDWATLDSLMAAHDVGGYNYHLWSASADHKRVPSRMIVQTESYPKDAFGNWKLVKNNNYVLGDFVWTAMDYLGESGIGRWYYSGDVPGEHWEHDFFPWHGAYCGDIDLIGWRKPISHYRSLLYNNTEKLYMAVREPEPSPMEIKTTWWSVWPTWESWTWPDYVGKSITVEVYSKYPKVRLYLNNKLIGEKSTTEEQDYKAEFTVPYSPGRLKAIGVDNGKEIESTVLQTSGDAAKIKLTADRKEITASGQDLSYVTIEITDKNGSLQPNAVNRLQLKIEGPGIIAGVANADMKDTDPYVGDTHKVWHGRALVVIKNIHSAGDIKLTVTSPNLSGATLNIKAIGH</sequence>
<name>A0A841JK57_9SPHI</name>
<comment type="similarity">
    <text evidence="1">Belongs to the glycosyl hydrolase 2 family.</text>
</comment>
<dbReference type="Proteomes" id="UP000548326">
    <property type="component" value="Unassembled WGS sequence"/>
</dbReference>